<keyword evidence="2" id="KW-1185">Reference proteome</keyword>
<dbReference type="Proteomes" id="UP000248340">
    <property type="component" value="Unassembled WGS sequence"/>
</dbReference>
<organism evidence="1 2">
    <name type="scientific">Aspergillus uvarum CBS 121591</name>
    <dbReference type="NCBI Taxonomy" id="1448315"/>
    <lineage>
        <taxon>Eukaryota</taxon>
        <taxon>Fungi</taxon>
        <taxon>Dikarya</taxon>
        <taxon>Ascomycota</taxon>
        <taxon>Pezizomycotina</taxon>
        <taxon>Eurotiomycetes</taxon>
        <taxon>Eurotiomycetidae</taxon>
        <taxon>Eurotiales</taxon>
        <taxon>Aspergillaceae</taxon>
        <taxon>Aspergillus</taxon>
        <taxon>Aspergillus subgen. Circumdati</taxon>
    </lineage>
</organism>
<dbReference type="AlphaFoldDB" id="A0A319CUX8"/>
<name>A0A319CUX8_9EURO</name>
<evidence type="ECO:0000313" key="1">
    <source>
        <dbReference type="EMBL" id="PYH86457.1"/>
    </source>
</evidence>
<accession>A0A319CUX8</accession>
<proteinExistence type="predicted"/>
<dbReference type="OrthoDB" id="10469272at2759"/>
<protein>
    <submittedName>
        <fullName evidence="1">Uncharacterized protein</fullName>
    </submittedName>
</protein>
<dbReference type="EMBL" id="KZ821676">
    <property type="protein sequence ID" value="PYH86457.1"/>
    <property type="molecule type" value="Genomic_DNA"/>
</dbReference>
<dbReference type="RefSeq" id="XP_025496657.1">
    <property type="nucleotide sequence ID" value="XM_025641614.1"/>
</dbReference>
<dbReference type="GeneID" id="37144356"/>
<sequence>MIRMVSTPLRDPAKMGILRLLPPLLPLPHSATANWDYSTGDYVRTPSPFSIPTVVVRGQKPFQRTRSQVVIGPHLPSVPHRRTDCRG</sequence>
<dbReference type="VEuPathDB" id="FungiDB:BO82DRAFT_87153"/>
<gene>
    <name evidence="1" type="ORF">BO82DRAFT_87153</name>
</gene>
<evidence type="ECO:0000313" key="2">
    <source>
        <dbReference type="Proteomes" id="UP000248340"/>
    </source>
</evidence>
<reference evidence="1 2" key="1">
    <citation type="submission" date="2016-12" db="EMBL/GenBank/DDBJ databases">
        <title>The genomes of Aspergillus section Nigri reveals drivers in fungal speciation.</title>
        <authorList>
            <consortium name="DOE Joint Genome Institute"/>
            <person name="Vesth T.C."/>
            <person name="Nybo J."/>
            <person name="Theobald S."/>
            <person name="Brandl J."/>
            <person name="Frisvad J.C."/>
            <person name="Nielsen K.F."/>
            <person name="Lyhne E.K."/>
            <person name="Kogle M.E."/>
            <person name="Kuo A."/>
            <person name="Riley R."/>
            <person name="Clum A."/>
            <person name="Nolan M."/>
            <person name="Lipzen A."/>
            <person name="Salamov A."/>
            <person name="Henrissat B."/>
            <person name="Wiebenga A."/>
            <person name="De Vries R.P."/>
            <person name="Grigoriev I.V."/>
            <person name="Mortensen U.H."/>
            <person name="Andersen M.R."/>
            <person name="Baker S.E."/>
        </authorList>
    </citation>
    <scope>NUCLEOTIDE SEQUENCE [LARGE SCALE GENOMIC DNA]</scope>
    <source>
        <strain evidence="1 2">CBS 121591</strain>
    </source>
</reference>